<dbReference type="EMBL" id="CAHIKZ030005198">
    <property type="protein sequence ID" value="CAE1320740.1"/>
    <property type="molecule type" value="Genomic_DNA"/>
</dbReference>
<reference evidence="1" key="1">
    <citation type="submission" date="2021-01" db="EMBL/GenBank/DDBJ databases">
        <authorList>
            <person name="Li R."/>
            <person name="Bekaert M."/>
        </authorList>
    </citation>
    <scope>NUCLEOTIDE SEQUENCE</scope>
    <source>
        <strain evidence="1">Farmed</strain>
    </source>
</reference>
<organism evidence="1 2">
    <name type="scientific">Acanthosepion pharaonis</name>
    <name type="common">Pharaoh cuttlefish</name>
    <name type="synonym">Sepia pharaonis</name>
    <dbReference type="NCBI Taxonomy" id="158019"/>
    <lineage>
        <taxon>Eukaryota</taxon>
        <taxon>Metazoa</taxon>
        <taxon>Spiralia</taxon>
        <taxon>Lophotrochozoa</taxon>
        <taxon>Mollusca</taxon>
        <taxon>Cephalopoda</taxon>
        <taxon>Coleoidea</taxon>
        <taxon>Decapodiformes</taxon>
        <taxon>Sepiida</taxon>
        <taxon>Sepiina</taxon>
        <taxon>Sepiidae</taxon>
        <taxon>Acanthosepion</taxon>
    </lineage>
</organism>
<proteinExistence type="predicted"/>
<gene>
    <name evidence="1" type="ORF">SPHA_70962</name>
</gene>
<evidence type="ECO:0000313" key="1">
    <source>
        <dbReference type="EMBL" id="CAE1320740.1"/>
    </source>
</evidence>
<accession>A0A812EAQ9</accession>
<dbReference type="Proteomes" id="UP000597762">
    <property type="component" value="Unassembled WGS sequence"/>
</dbReference>
<dbReference type="AlphaFoldDB" id="A0A812EAQ9"/>
<comment type="caution">
    <text evidence="1">The sequence shown here is derived from an EMBL/GenBank/DDBJ whole genome shotgun (WGS) entry which is preliminary data.</text>
</comment>
<evidence type="ECO:0000313" key="2">
    <source>
        <dbReference type="Proteomes" id="UP000597762"/>
    </source>
</evidence>
<keyword evidence="2" id="KW-1185">Reference proteome</keyword>
<name>A0A812EAQ9_ACAPH</name>
<protein>
    <submittedName>
        <fullName evidence="1">Uncharacterized protein</fullName>
    </submittedName>
</protein>
<sequence length="170" mass="18730">MTQLSNSVAPFLPTLISISPLSSSLFGGLDASFVKLSFSLQKLFLSFLYSISLSLSLSLSHTHTVKHIITVIFSFLPPPSIRGVGGVVLPVFLPSFSIWCPVITSVTLPVVQPSQIDYSPPIFIHVSIDQCRERTLLQEDRPFFKPPYLSSFKQPLLSLLALTHISAFLL</sequence>